<keyword evidence="2" id="KW-1185">Reference proteome</keyword>
<dbReference type="Proteomes" id="UP001056120">
    <property type="component" value="Linkage Group LG09"/>
</dbReference>
<protein>
    <submittedName>
        <fullName evidence="1">Uncharacterized protein</fullName>
    </submittedName>
</protein>
<reference evidence="1 2" key="2">
    <citation type="journal article" date="2022" name="Mol. Ecol. Resour.">
        <title>The genomes of chicory, endive, great burdock and yacon provide insights into Asteraceae paleo-polyploidization history and plant inulin production.</title>
        <authorList>
            <person name="Fan W."/>
            <person name="Wang S."/>
            <person name="Wang H."/>
            <person name="Wang A."/>
            <person name="Jiang F."/>
            <person name="Liu H."/>
            <person name="Zhao H."/>
            <person name="Xu D."/>
            <person name="Zhang Y."/>
        </authorList>
    </citation>
    <scope>NUCLEOTIDE SEQUENCE [LARGE SCALE GENOMIC DNA]</scope>
    <source>
        <strain evidence="2">cv. Yunnan</strain>
        <tissue evidence="1">Leaves</tissue>
    </source>
</reference>
<proteinExistence type="predicted"/>
<gene>
    <name evidence="1" type="ORF">L1987_26924</name>
</gene>
<evidence type="ECO:0000313" key="1">
    <source>
        <dbReference type="EMBL" id="KAI3804983.1"/>
    </source>
</evidence>
<sequence length="865" mass="96524">MKIAFHLFVHLSLLVFVSCYGGNGYDPLENALKIQRSRRTTLNHASKEDVTVDNSYSPVYMGPQDGLKDADKISELPGQPAGTDFDQYSGYVTVDPNHGRALFYYLAESPVNSSTNPLVLWLNGGPGCSSFGNGAMMELGPFRVNADNITLSQNKYAWNNDYITGDAQTEKDSYTFLINWLERFPEYKTRDFYITGESYAGHYVPQLAQLILQNNKITNQTVINLKGIALGNAYDDDETSNTGMYDYFWTHAIISDEIHDGILSHCNFSENATITDACYDYQSQAFIAKSNIFIYDIYAPLCSPFSNSTPTISRFDPCTENYILGYLNSPVVQQSLHAKPVQWKSCNMYINTHWQDMPFTVLPVIQDLMASGISVWIYSGDTDGRVPVTTSRLVDTFLLVFVSCYGGNGYDPLENALKIQRSRRTTLNHASKEGFTFENSYSPVYVGPQDGLKDADKISELPGQPAGTDFDQYSGYVTVDPNHGRALFYYLAESPVNSSTNPLVLWLNGGPGCSSFGNGAMMELGPFRVTADNITLSRNKYAWNNIANVLFLESPAGVGFSYSNTSTDYQTGDIQTAKDSYTFLVNWLERFPEYKTRDFYITGESYAGHYVPQLAQLIPQNNKITNQTVINLKGIAIGNAYVDDETENTGMFDYFWSHAIISDEIHEGIISNCNFTEAGTITEACDDYLGQAKAARSNIFFYDIYAPLCSSSSNSTPSISEFDPCTENYINTYLNTPVVQQSLHAKSVQWESCNDLIGVYWKDMPFTVLPVIQDLMASGISVWMYSGDTDGRVPVTSSRYSINKLQTSVKTSWYPWMYEGEVGGYVVGYQNLTFVTVRGAGHFVPSYQPARGLAFFSSFLEGKLP</sequence>
<name>A0ACB9I9S6_9ASTR</name>
<dbReference type="EMBL" id="CM042026">
    <property type="protein sequence ID" value="KAI3804983.1"/>
    <property type="molecule type" value="Genomic_DNA"/>
</dbReference>
<organism evidence="1 2">
    <name type="scientific">Smallanthus sonchifolius</name>
    <dbReference type="NCBI Taxonomy" id="185202"/>
    <lineage>
        <taxon>Eukaryota</taxon>
        <taxon>Viridiplantae</taxon>
        <taxon>Streptophyta</taxon>
        <taxon>Embryophyta</taxon>
        <taxon>Tracheophyta</taxon>
        <taxon>Spermatophyta</taxon>
        <taxon>Magnoliopsida</taxon>
        <taxon>eudicotyledons</taxon>
        <taxon>Gunneridae</taxon>
        <taxon>Pentapetalae</taxon>
        <taxon>asterids</taxon>
        <taxon>campanulids</taxon>
        <taxon>Asterales</taxon>
        <taxon>Asteraceae</taxon>
        <taxon>Asteroideae</taxon>
        <taxon>Heliantheae alliance</taxon>
        <taxon>Millerieae</taxon>
        <taxon>Smallanthus</taxon>
    </lineage>
</organism>
<accession>A0ACB9I9S6</accession>
<reference evidence="2" key="1">
    <citation type="journal article" date="2022" name="Mol. Ecol. Resour.">
        <title>The genomes of chicory, endive, great burdock and yacon provide insights into Asteraceae palaeo-polyploidization history and plant inulin production.</title>
        <authorList>
            <person name="Fan W."/>
            <person name="Wang S."/>
            <person name="Wang H."/>
            <person name="Wang A."/>
            <person name="Jiang F."/>
            <person name="Liu H."/>
            <person name="Zhao H."/>
            <person name="Xu D."/>
            <person name="Zhang Y."/>
        </authorList>
    </citation>
    <scope>NUCLEOTIDE SEQUENCE [LARGE SCALE GENOMIC DNA]</scope>
    <source>
        <strain evidence="2">cv. Yunnan</strain>
    </source>
</reference>
<comment type="caution">
    <text evidence="1">The sequence shown here is derived from an EMBL/GenBank/DDBJ whole genome shotgun (WGS) entry which is preliminary data.</text>
</comment>
<evidence type="ECO:0000313" key="2">
    <source>
        <dbReference type="Proteomes" id="UP001056120"/>
    </source>
</evidence>